<dbReference type="AlphaFoldDB" id="A0A9Q4C4K6"/>
<dbReference type="SUPFAM" id="SSF51905">
    <property type="entry name" value="FAD/NAD(P)-binding domain"/>
    <property type="match status" value="1"/>
</dbReference>
<name>A0A9Q4C4K6_9EURY</name>
<dbReference type="Pfam" id="PF12831">
    <property type="entry name" value="FAD_oxidored"/>
    <property type="match status" value="1"/>
</dbReference>
<dbReference type="PANTHER" id="PTHR42685:SF18">
    <property type="entry name" value="DIGERANYLGERANYLGLYCEROPHOSPHOLIPID REDUCTASE"/>
    <property type="match status" value="1"/>
</dbReference>
<dbReference type="Gene3D" id="3.50.50.60">
    <property type="entry name" value="FAD/NAD(P)-binding domain"/>
    <property type="match status" value="1"/>
</dbReference>
<evidence type="ECO:0000313" key="1">
    <source>
        <dbReference type="EMBL" id="MCX2819348.1"/>
    </source>
</evidence>
<dbReference type="RefSeq" id="WP_266087528.1">
    <property type="nucleotide sequence ID" value="NZ_RKLV01000007.1"/>
</dbReference>
<dbReference type="PRINTS" id="PR00411">
    <property type="entry name" value="PNDRDTASEI"/>
</dbReference>
<organism evidence="1 2">
    <name type="scientific">Halorutilus salinus</name>
    <dbReference type="NCBI Taxonomy" id="2487751"/>
    <lineage>
        <taxon>Archaea</taxon>
        <taxon>Methanobacteriati</taxon>
        <taxon>Methanobacteriota</taxon>
        <taxon>Stenosarchaea group</taxon>
        <taxon>Halobacteria</taxon>
        <taxon>Halorutilales</taxon>
        <taxon>Halorutilaceae</taxon>
        <taxon>Halorutilus</taxon>
    </lineage>
</organism>
<comment type="caution">
    <text evidence="1">The sequence shown here is derived from an EMBL/GenBank/DDBJ whole genome shotgun (WGS) entry which is preliminary data.</text>
</comment>
<dbReference type="InterPro" id="IPR011777">
    <property type="entry name" value="Geranylgeranyl_Rdtase_fam"/>
</dbReference>
<evidence type="ECO:0000313" key="2">
    <source>
        <dbReference type="Proteomes" id="UP001149411"/>
    </source>
</evidence>
<sequence length="453" mass="48761">MESQDADVVVVGGGTGGCFAAAKAAGEGLDVVVLERKTRDEGGRIACGDALKGRGSFPDVIDLDRLADESFTNRSIGRGIFDSEDETVEIDLEEAGKVVDRKRYGEVLLEEAERAGAEVLYDTVVNDVVQEDGQVVGVRGVRRGEDVGFRAPVTVDAAGALSVLQDFAELSDATFDTDVRSTQYCAAYREIIEVDQPVDWDDALVFKPADELGYVWYFPRTPTTINAGIGYQMTEEPMELADALARDIRERDEFDGARVIDRRGSALPTRRPYDSAVADGFVAVGDAAGHVNPTTGGGISSAAKAGAWAGEAAVEAVTEGSFSEDDLWMYNERVMSSFGGRFAATDLYNIFGTAHGVDELTDIVAALPGQQLVNGLGKGTVSMSPLLAVKTLVSSFGYWGTLRELYGVHKKAERIKGIYDGYPSSPDGFEAWRDDRDALMEEVYEITGATPKY</sequence>
<protein>
    <submittedName>
        <fullName evidence="1">Geranylgeranyl reductase family protein</fullName>
    </submittedName>
</protein>
<dbReference type="PANTHER" id="PTHR42685">
    <property type="entry name" value="GERANYLGERANYL DIPHOSPHATE REDUCTASE"/>
    <property type="match status" value="1"/>
</dbReference>
<dbReference type="InterPro" id="IPR050407">
    <property type="entry name" value="Geranylgeranyl_reductase"/>
</dbReference>
<accession>A0A9Q4C4K6</accession>
<dbReference type="GO" id="GO:0016628">
    <property type="term" value="F:oxidoreductase activity, acting on the CH-CH group of donors, NAD or NADP as acceptor"/>
    <property type="evidence" value="ECO:0007669"/>
    <property type="project" value="InterPro"/>
</dbReference>
<dbReference type="Proteomes" id="UP001149411">
    <property type="component" value="Unassembled WGS sequence"/>
</dbReference>
<reference evidence="1" key="1">
    <citation type="submission" date="2022-09" db="EMBL/GenBank/DDBJ databases">
        <title>Haloadaptaus new haloarchaeum isolated from saline soil.</title>
        <authorList>
            <person name="Duran-Viseras A."/>
            <person name="Sanchez-Porro C."/>
            <person name="Ventosa A."/>
        </authorList>
    </citation>
    <scope>NUCLEOTIDE SEQUENCE</scope>
    <source>
        <strain evidence="1">F3-133</strain>
    </source>
</reference>
<dbReference type="InterPro" id="IPR036188">
    <property type="entry name" value="FAD/NAD-bd_sf"/>
</dbReference>
<keyword evidence="2" id="KW-1185">Reference proteome</keyword>
<proteinExistence type="predicted"/>
<gene>
    <name evidence="1" type="ORF">EGH25_08280</name>
</gene>
<dbReference type="EMBL" id="RKLV01000007">
    <property type="protein sequence ID" value="MCX2819348.1"/>
    <property type="molecule type" value="Genomic_DNA"/>
</dbReference>
<dbReference type="NCBIfam" id="TIGR02032">
    <property type="entry name" value="GG-red-SF"/>
    <property type="match status" value="1"/>
</dbReference>